<comment type="cofactor">
    <cofactor evidence="1">
        <name>Ca(2+)</name>
        <dbReference type="ChEBI" id="CHEBI:29108"/>
    </cofactor>
</comment>
<dbReference type="InterPro" id="IPR014718">
    <property type="entry name" value="GH-type_carb-bd"/>
</dbReference>
<accession>A0ABV3ZFQ5</accession>
<dbReference type="Proteomes" id="UP001560573">
    <property type="component" value="Unassembled WGS sequence"/>
</dbReference>
<dbReference type="CDD" id="cd09024">
    <property type="entry name" value="Aldose_epim_lacX"/>
    <property type="match status" value="1"/>
</dbReference>
<sequence length="293" mass="32954">MSIPFYTIENDILQVVISAKGAEIQSIINKDFGIEYMWSGDSKFWGKKSPVLFPVVGGLKENKYSFNGKTFELGRHGFARDMTFVVTAQDETSVTFGIQSGEETHIRYPFDFRFFITYTLQGSMLRVAYSVHNTGNEKIYFSVGGHPAFAVPLVINTTFEDYYLQFSSVENAGKWPLSGDGLIEEKPVPFLENTDELALQKELFYEDALVFKNLQSNRISLLSNKTSHGLVLQFDGFPYMGIWSAKNADFVCIEPWCGIADSVNASGKLEEKEGINSLAAGETFAREWTAEFF</sequence>
<evidence type="ECO:0000313" key="5">
    <source>
        <dbReference type="Proteomes" id="UP001560573"/>
    </source>
</evidence>
<dbReference type="SUPFAM" id="SSF74650">
    <property type="entry name" value="Galactose mutarotase-like"/>
    <property type="match status" value="1"/>
</dbReference>
<reference evidence="4 5" key="1">
    <citation type="submission" date="2023-07" db="EMBL/GenBank/DDBJ databases">
        <authorList>
            <person name="Lian W.-H."/>
        </authorList>
    </citation>
    <scope>NUCLEOTIDE SEQUENCE [LARGE SCALE GENOMIC DNA]</scope>
    <source>
        <strain evidence="4 5">SYSU DXS3180</strain>
    </source>
</reference>
<organism evidence="4 5">
    <name type="scientific">Danxiaibacter flavus</name>
    <dbReference type="NCBI Taxonomy" id="3049108"/>
    <lineage>
        <taxon>Bacteria</taxon>
        <taxon>Pseudomonadati</taxon>
        <taxon>Bacteroidota</taxon>
        <taxon>Chitinophagia</taxon>
        <taxon>Chitinophagales</taxon>
        <taxon>Chitinophagaceae</taxon>
        <taxon>Danxiaibacter</taxon>
    </lineage>
</organism>
<comment type="subunit">
    <text evidence="2">Monomer.</text>
</comment>
<dbReference type="InterPro" id="IPR037481">
    <property type="entry name" value="LacX"/>
</dbReference>
<dbReference type="Pfam" id="PF01263">
    <property type="entry name" value="Aldose_epim"/>
    <property type="match status" value="1"/>
</dbReference>
<dbReference type="EMBL" id="JAULBC010000004">
    <property type="protein sequence ID" value="MEX6688719.1"/>
    <property type="molecule type" value="Genomic_DNA"/>
</dbReference>
<dbReference type="RefSeq" id="WP_369330128.1">
    <property type="nucleotide sequence ID" value="NZ_JAULBC010000004.1"/>
</dbReference>
<dbReference type="Gene3D" id="2.70.98.10">
    <property type="match status" value="1"/>
</dbReference>
<dbReference type="InterPro" id="IPR011013">
    <property type="entry name" value="Gal_mutarotase_sf_dom"/>
</dbReference>
<evidence type="ECO:0000256" key="2">
    <source>
        <dbReference type="ARBA" id="ARBA00011245"/>
    </source>
</evidence>
<keyword evidence="5" id="KW-1185">Reference proteome</keyword>
<name>A0ABV3ZFQ5_9BACT</name>
<evidence type="ECO:0000256" key="1">
    <source>
        <dbReference type="ARBA" id="ARBA00001913"/>
    </source>
</evidence>
<dbReference type="InterPro" id="IPR008183">
    <property type="entry name" value="Aldose_1/G6P_1-epimerase"/>
</dbReference>
<protein>
    <submittedName>
        <fullName evidence="4">Aldose 1-epimerase family protein</fullName>
    </submittedName>
</protein>
<proteinExistence type="predicted"/>
<dbReference type="PANTHER" id="PTHR11122:SF13">
    <property type="entry name" value="GLUCOSE-6-PHOSPHATE 1-EPIMERASE"/>
    <property type="match status" value="1"/>
</dbReference>
<evidence type="ECO:0000256" key="3">
    <source>
        <dbReference type="ARBA" id="ARBA00022837"/>
    </source>
</evidence>
<keyword evidence="3" id="KW-0106">Calcium</keyword>
<gene>
    <name evidence="4" type="ORF">QTN47_14525</name>
</gene>
<dbReference type="PANTHER" id="PTHR11122">
    <property type="entry name" value="APOSPORY-ASSOCIATED PROTEIN C-RELATED"/>
    <property type="match status" value="1"/>
</dbReference>
<comment type="caution">
    <text evidence="4">The sequence shown here is derived from an EMBL/GenBank/DDBJ whole genome shotgun (WGS) entry which is preliminary data.</text>
</comment>
<evidence type="ECO:0000313" key="4">
    <source>
        <dbReference type="EMBL" id="MEX6688719.1"/>
    </source>
</evidence>